<sequence>MVDDCMDVKELSDIKLGTFLDKEAVDSATVVTESDLSAMVLKHVRMDMSFKSATGRMKLLFIDCKSLLRQHGMAWVAEKNQKAAVRHVLSVVKPAKVKNRLEQDISFSKRHLKENLRAFLKHALDLSEAF</sequence>
<dbReference type="EMBL" id="NBIV01000027">
    <property type="protein sequence ID" value="PXF47202.1"/>
    <property type="molecule type" value="Genomic_DNA"/>
</dbReference>
<dbReference type="AlphaFoldDB" id="A0A2V3IYH2"/>
<accession>A0A2V3IYH2</accession>
<name>A0A2V3IYH2_9FLOR</name>
<evidence type="ECO:0000313" key="1">
    <source>
        <dbReference type="EMBL" id="PXF47202.1"/>
    </source>
</evidence>
<keyword evidence="2" id="KW-1185">Reference proteome</keyword>
<organism evidence="1 2">
    <name type="scientific">Gracilariopsis chorda</name>
    <dbReference type="NCBI Taxonomy" id="448386"/>
    <lineage>
        <taxon>Eukaryota</taxon>
        <taxon>Rhodophyta</taxon>
        <taxon>Florideophyceae</taxon>
        <taxon>Rhodymeniophycidae</taxon>
        <taxon>Gracilariales</taxon>
        <taxon>Gracilariaceae</taxon>
        <taxon>Gracilariopsis</taxon>
    </lineage>
</organism>
<proteinExistence type="predicted"/>
<protein>
    <submittedName>
        <fullName evidence="1">Uncharacterized protein</fullName>
    </submittedName>
</protein>
<dbReference type="Proteomes" id="UP000247409">
    <property type="component" value="Unassembled WGS sequence"/>
</dbReference>
<gene>
    <name evidence="1" type="ORF">BWQ96_02977</name>
</gene>
<reference evidence="1 2" key="1">
    <citation type="journal article" date="2018" name="Mol. Biol. Evol.">
        <title>Analysis of the draft genome of the red seaweed Gracilariopsis chorda provides insights into genome size evolution in Rhodophyta.</title>
        <authorList>
            <person name="Lee J."/>
            <person name="Yang E.C."/>
            <person name="Graf L."/>
            <person name="Yang J.H."/>
            <person name="Qiu H."/>
            <person name="Zel Zion U."/>
            <person name="Chan C.X."/>
            <person name="Stephens T.G."/>
            <person name="Weber A.P.M."/>
            <person name="Boo G.H."/>
            <person name="Boo S.M."/>
            <person name="Kim K.M."/>
            <person name="Shin Y."/>
            <person name="Jung M."/>
            <person name="Lee S.J."/>
            <person name="Yim H.S."/>
            <person name="Lee J.H."/>
            <person name="Bhattacharya D."/>
            <person name="Yoon H.S."/>
        </authorList>
    </citation>
    <scope>NUCLEOTIDE SEQUENCE [LARGE SCALE GENOMIC DNA]</scope>
    <source>
        <strain evidence="1 2">SKKU-2015</strain>
        <tissue evidence="1">Whole body</tissue>
    </source>
</reference>
<evidence type="ECO:0000313" key="2">
    <source>
        <dbReference type="Proteomes" id="UP000247409"/>
    </source>
</evidence>
<comment type="caution">
    <text evidence="1">The sequence shown here is derived from an EMBL/GenBank/DDBJ whole genome shotgun (WGS) entry which is preliminary data.</text>
</comment>